<feature type="signal peptide" evidence="1">
    <location>
        <begin position="1"/>
        <end position="29"/>
    </location>
</feature>
<dbReference type="PANTHER" id="PTHR42834">
    <property type="entry name" value="ENDONUCLEASE/EXONUCLEASE/PHOSPHATASE FAMILY PROTEIN (AFU_ORTHOLOGUE AFUA_3G09210)"/>
    <property type="match status" value="1"/>
</dbReference>
<dbReference type="InterPro" id="IPR036691">
    <property type="entry name" value="Endo/exonu/phosph_ase_sf"/>
</dbReference>
<feature type="chain" id="PRO_5029010580" description="Endonuclease/exonuclease/phosphatase domain-containing protein" evidence="1">
    <location>
        <begin position="30"/>
        <end position="599"/>
    </location>
</feature>
<proteinExistence type="predicted"/>
<gene>
    <name evidence="3" type="ORF">PSI9734_00820</name>
</gene>
<dbReference type="Proteomes" id="UP000481517">
    <property type="component" value="Unassembled WGS sequence"/>
</dbReference>
<dbReference type="PANTHER" id="PTHR42834:SF1">
    <property type="entry name" value="ENDONUCLEASE_EXONUCLEASE_PHOSPHATASE FAMILY PROTEIN (AFU_ORTHOLOGUE AFUA_3G09210)"/>
    <property type="match status" value="1"/>
</dbReference>
<name>A0A6S6WQY1_9GAMM</name>
<dbReference type="EMBL" id="CADCXY010000001">
    <property type="protein sequence ID" value="CAB0150266.1"/>
    <property type="molecule type" value="Genomic_DNA"/>
</dbReference>
<evidence type="ECO:0000259" key="2">
    <source>
        <dbReference type="Pfam" id="PF03372"/>
    </source>
</evidence>
<dbReference type="CDD" id="cd10283">
    <property type="entry name" value="MnuA_DNase1-like"/>
    <property type="match status" value="1"/>
</dbReference>
<feature type="domain" description="Endonuclease/exonuclease/phosphatase" evidence="2">
    <location>
        <begin position="295"/>
        <end position="590"/>
    </location>
</feature>
<dbReference type="AlphaFoldDB" id="A0A6S6WQY1"/>
<reference evidence="3 4" key="1">
    <citation type="submission" date="2020-02" db="EMBL/GenBank/DDBJ databases">
        <authorList>
            <person name="Rodrigo-Torres L."/>
            <person name="Arahal R. D."/>
            <person name="Lucena T."/>
        </authorList>
    </citation>
    <scope>NUCLEOTIDE SEQUENCE [LARGE SCALE GENOMIC DNA]</scope>
    <source>
        <strain evidence="3 4">CECT 9734</strain>
    </source>
</reference>
<keyword evidence="1" id="KW-0732">Signal</keyword>
<dbReference type="InterPro" id="IPR005135">
    <property type="entry name" value="Endo/exonuclease/phosphatase"/>
</dbReference>
<dbReference type="Pfam" id="PF03372">
    <property type="entry name" value="Exo_endo_phos"/>
    <property type="match status" value="1"/>
</dbReference>
<evidence type="ECO:0000313" key="4">
    <source>
        <dbReference type="Proteomes" id="UP000481517"/>
    </source>
</evidence>
<sequence length="599" mass="65545">MNNNNSAKMINGYRLLLAAAAVISLTACSSSTNEANTALAQCETQLSLPAIQGSTAQSPYLDQHVTVSGIVTASWQQSQELGGFFMQQTTAEQTAGIFVRTSEREVKAGDLIKVSGVVREHQQLTQLDTVEQVLICGHTELPKPKELRLPVATQAVLEQLEGQYVNLPQQLVVNGTYLLGRHGSFDVASERLYTPTQVAAPGAAARAHAKNNALKRLVIDDNQAPSPAVVPYPSPELTAATPLRSGDHVTNVSGILSEYNGSYRIQPTSELVFHARHPRPKPPAKSDDPRVLRVATFNVLNYFNGEGATHQFPTDRGAETAADFARQEAKIIAALAALDADVVGLMELENDGYNEHSAIVRLTEQLAQATNQPWQFVRAAENQFGDASITNGLIYRADRVTTIGQPLTITTGPFSNRSRYPLIQRLRPQGSQEAFVIAINHFKSKGSCPRDANDPNANQNDGQGCWNQVRSESAQLLVDIMQDQPVLAQTPAQIVLGDFNAYAQEDPIKVMTDAGFHNRSQHFEPNGYSYVYDAQAGSLDHVLVSAALHGRVLNQQHWYINADEPPALSYEGYQDNPKWYAPTPYRSSDHDPIITDIQF</sequence>
<dbReference type="GO" id="GO:0003824">
    <property type="term" value="F:catalytic activity"/>
    <property type="evidence" value="ECO:0007669"/>
    <property type="project" value="InterPro"/>
</dbReference>
<accession>A0A6S6WQY1</accession>
<evidence type="ECO:0000256" key="1">
    <source>
        <dbReference type="SAM" id="SignalP"/>
    </source>
</evidence>
<organism evidence="3 4">
    <name type="scientific">Pseudidiomarina piscicola</name>
    <dbReference type="NCBI Taxonomy" id="2614830"/>
    <lineage>
        <taxon>Bacteria</taxon>
        <taxon>Pseudomonadati</taxon>
        <taxon>Pseudomonadota</taxon>
        <taxon>Gammaproteobacteria</taxon>
        <taxon>Alteromonadales</taxon>
        <taxon>Idiomarinaceae</taxon>
        <taxon>Pseudidiomarina</taxon>
    </lineage>
</organism>
<evidence type="ECO:0000313" key="3">
    <source>
        <dbReference type="EMBL" id="CAB0150266.1"/>
    </source>
</evidence>
<dbReference type="SUPFAM" id="SSF56219">
    <property type="entry name" value="DNase I-like"/>
    <property type="match status" value="1"/>
</dbReference>
<dbReference type="CDD" id="cd04486">
    <property type="entry name" value="YhcR_OBF_like"/>
    <property type="match status" value="1"/>
</dbReference>
<dbReference type="InterPro" id="IPR047971">
    <property type="entry name" value="ExeM-like"/>
</dbReference>
<dbReference type="Gene3D" id="3.60.10.10">
    <property type="entry name" value="Endonuclease/exonuclease/phosphatase"/>
    <property type="match status" value="1"/>
</dbReference>
<dbReference type="RefSeq" id="WP_173919815.1">
    <property type="nucleotide sequence ID" value="NZ_CADCXY010000001.1"/>
</dbReference>
<dbReference type="NCBIfam" id="NF033681">
    <property type="entry name" value="ExeM_NucH_DNase"/>
    <property type="match status" value="1"/>
</dbReference>
<protein>
    <recommendedName>
        <fullName evidence="2">Endonuclease/exonuclease/phosphatase domain-containing protein</fullName>
    </recommendedName>
</protein>
<keyword evidence="4" id="KW-1185">Reference proteome</keyword>